<sequence length="274" mass="30177">MNRFAVTNLFGIEGLNIAWYGVIIASGMVLGLLLASLRAKNRGYHPDVILDFVLLAIPLAVIGARLYYVAFEWQDYADNLLKIFAVNQGGLAIYGGVIGGFLAALILSKAKKFPFLTLIDLAVPSLILGQSIGRWGNFINQEAFGNIITNPKLQFFPVGVYIDALQEWHQATFFYESFWNAVLLVVVLLIAKKRPKDGTLLAVYFIGYGIGRTIIEGLRTDSLYLVGNIRISQVLSAVLVVVGIVMLLKIRSGKLKAKPYSGKYLLENAEESSK</sequence>
<gene>
    <name evidence="7" type="primary">lgt_21</name>
    <name evidence="7" type="ORF">SDC9_50802</name>
</gene>
<evidence type="ECO:0000256" key="3">
    <source>
        <dbReference type="ARBA" id="ARBA00022692"/>
    </source>
</evidence>
<dbReference type="GO" id="GO:0008961">
    <property type="term" value="F:phosphatidylglycerol-prolipoprotein diacylglyceryl transferase activity"/>
    <property type="evidence" value="ECO:0007669"/>
    <property type="project" value="InterPro"/>
</dbReference>
<keyword evidence="7" id="KW-0449">Lipoprotein</keyword>
<feature type="transmembrane region" description="Helical" evidence="6">
    <location>
        <begin position="115"/>
        <end position="133"/>
    </location>
</feature>
<feature type="transmembrane region" description="Helical" evidence="6">
    <location>
        <begin position="49"/>
        <end position="71"/>
    </location>
</feature>
<keyword evidence="3 6" id="KW-0812">Transmembrane</keyword>
<feature type="transmembrane region" description="Helical" evidence="6">
    <location>
        <begin position="198"/>
        <end position="215"/>
    </location>
</feature>
<evidence type="ECO:0000256" key="5">
    <source>
        <dbReference type="ARBA" id="ARBA00023136"/>
    </source>
</evidence>
<dbReference type="GO" id="GO:0042158">
    <property type="term" value="P:lipoprotein biosynthetic process"/>
    <property type="evidence" value="ECO:0007669"/>
    <property type="project" value="InterPro"/>
</dbReference>
<accession>A0A644WQI3</accession>
<feature type="transmembrane region" description="Helical" evidence="6">
    <location>
        <begin position="173"/>
        <end position="191"/>
    </location>
</feature>
<protein>
    <submittedName>
        <fullName evidence="7">Prolipoprotein diacylglyceryl transferase</fullName>
        <ecNumber evidence="7">2.4.99.-</ecNumber>
    </submittedName>
</protein>
<reference evidence="7" key="1">
    <citation type="submission" date="2019-08" db="EMBL/GenBank/DDBJ databases">
        <authorList>
            <person name="Kucharzyk K."/>
            <person name="Murdoch R.W."/>
            <person name="Higgins S."/>
            <person name="Loffler F."/>
        </authorList>
    </citation>
    <scope>NUCLEOTIDE SEQUENCE</scope>
</reference>
<keyword evidence="2 7" id="KW-0808">Transferase</keyword>
<keyword evidence="5 6" id="KW-0472">Membrane</keyword>
<dbReference type="GO" id="GO:0005886">
    <property type="term" value="C:plasma membrane"/>
    <property type="evidence" value="ECO:0007669"/>
    <property type="project" value="InterPro"/>
</dbReference>
<evidence type="ECO:0000256" key="4">
    <source>
        <dbReference type="ARBA" id="ARBA00022989"/>
    </source>
</evidence>
<keyword evidence="4 6" id="KW-1133">Transmembrane helix</keyword>
<evidence type="ECO:0000256" key="2">
    <source>
        <dbReference type="ARBA" id="ARBA00022679"/>
    </source>
</evidence>
<feature type="transmembrane region" description="Helical" evidence="6">
    <location>
        <begin position="91"/>
        <end position="108"/>
    </location>
</feature>
<dbReference type="PROSITE" id="PS01311">
    <property type="entry name" value="LGT"/>
    <property type="match status" value="1"/>
</dbReference>
<keyword evidence="1" id="KW-1003">Cell membrane</keyword>
<dbReference type="HAMAP" id="MF_01147">
    <property type="entry name" value="Lgt"/>
    <property type="match status" value="1"/>
</dbReference>
<evidence type="ECO:0000313" key="7">
    <source>
        <dbReference type="EMBL" id="MPM04524.1"/>
    </source>
</evidence>
<dbReference type="InterPro" id="IPR001640">
    <property type="entry name" value="Lgt"/>
</dbReference>
<evidence type="ECO:0000256" key="6">
    <source>
        <dbReference type="SAM" id="Phobius"/>
    </source>
</evidence>
<feature type="transmembrane region" description="Helical" evidence="6">
    <location>
        <begin position="227"/>
        <end position="248"/>
    </location>
</feature>
<dbReference type="AlphaFoldDB" id="A0A644WQI3"/>
<dbReference type="PANTHER" id="PTHR30589:SF0">
    <property type="entry name" value="PHOSPHATIDYLGLYCEROL--PROLIPOPROTEIN DIACYLGLYCERYL TRANSFERASE"/>
    <property type="match status" value="1"/>
</dbReference>
<dbReference type="EC" id="2.4.99.-" evidence="7"/>
<organism evidence="7">
    <name type="scientific">bioreactor metagenome</name>
    <dbReference type="NCBI Taxonomy" id="1076179"/>
    <lineage>
        <taxon>unclassified sequences</taxon>
        <taxon>metagenomes</taxon>
        <taxon>ecological metagenomes</taxon>
    </lineage>
</organism>
<dbReference type="NCBIfam" id="TIGR00544">
    <property type="entry name" value="lgt"/>
    <property type="match status" value="1"/>
</dbReference>
<evidence type="ECO:0000256" key="1">
    <source>
        <dbReference type="ARBA" id="ARBA00022475"/>
    </source>
</evidence>
<keyword evidence="7" id="KW-0328">Glycosyltransferase</keyword>
<dbReference type="EMBL" id="VSSQ01001046">
    <property type="protein sequence ID" value="MPM04524.1"/>
    <property type="molecule type" value="Genomic_DNA"/>
</dbReference>
<dbReference type="PANTHER" id="PTHR30589">
    <property type="entry name" value="PROLIPOPROTEIN DIACYLGLYCERYL TRANSFERASE"/>
    <property type="match status" value="1"/>
</dbReference>
<dbReference type="Pfam" id="PF01790">
    <property type="entry name" value="LGT"/>
    <property type="match status" value="1"/>
</dbReference>
<comment type="caution">
    <text evidence="7">The sequence shown here is derived from an EMBL/GenBank/DDBJ whole genome shotgun (WGS) entry which is preliminary data.</text>
</comment>
<name>A0A644WQI3_9ZZZZ</name>
<feature type="transmembrane region" description="Helical" evidence="6">
    <location>
        <begin position="17"/>
        <end position="37"/>
    </location>
</feature>
<proteinExistence type="inferred from homology"/>